<keyword evidence="2" id="KW-1185">Reference proteome</keyword>
<reference evidence="2" key="1">
    <citation type="journal article" date="2019" name="Int. J. Syst. Evol. Microbiol.">
        <title>The Global Catalogue of Microorganisms (GCM) 10K type strain sequencing project: providing services to taxonomists for standard genome sequencing and annotation.</title>
        <authorList>
            <consortium name="The Broad Institute Genomics Platform"/>
            <consortium name="The Broad Institute Genome Sequencing Center for Infectious Disease"/>
            <person name="Wu L."/>
            <person name="Ma J."/>
        </authorList>
    </citation>
    <scope>NUCLEOTIDE SEQUENCE [LARGE SCALE GENOMIC DNA]</scope>
    <source>
        <strain evidence="2">CGMCC 1.12859</strain>
    </source>
</reference>
<gene>
    <name evidence="1" type="ORF">ACFQMG_18275</name>
</gene>
<dbReference type="RefSeq" id="WP_380231511.1">
    <property type="nucleotide sequence ID" value="NZ_JBHSVH010000002.1"/>
</dbReference>
<dbReference type="EMBL" id="JBHTAJ010000032">
    <property type="protein sequence ID" value="MFC7181501.1"/>
    <property type="molecule type" value="Genomic_DNA"/>
</dbReference>
<protein>
    <submittedName>
        <fullName evidence="1">Uncharacterized protein</fullName>
    </submittedName>
</protein>
<evidence type="ECO:0000313" key="1">
    <source>
        <dbReference type="EMBL" id="MFC7181501.1"/>
    </source>
</evidence>
<accession>A0ABW2FW50</accession>
<dbReference type="Proteomes" id="UP001596435">
    <property type="component" value="Unassembled WGS sequence"/>
</dbReference>
<organism evidence="1 2">
    <name type="scientific">Kitasatospora paranensis</name>
    <dbReference type="NCBI Taxonomy" id="258053"/>
    <lineage>
        <taxon>Bacteria</taxon>
        <taxon>Bacillati</taxon>
        <taxon>Actinomycetota</taxon>
        <taxon>Actinomycetes</taxon>
        <taxon>Kitasatosporales</taxon>
        <taxon>Streptomycetaceae</taxon>
        <taxon>Kitasatospora</taxon>
    </lineage>
</organism>
<sequence>MRASTVPSERTMLPSTAKRRLDQAEAAASTAHQAWRLADGGDAEQDALALFRARSVVAAAARQTIRAEGTHHDCRIAAPRTLPGAARLAQVTAPGYEITWHQEGGFSGSGVVEFGTVSRRQARRYLAARRAGGFRLLHDLGGAFYAVGATSWYRLRATAAPVPTEAHVLHAALRAYGVTDSFTNSGGGVHYVVVPLGPVPAEPLDSCHITIAAGEHTQRHPQDHEEAFTAWLCDDAGNPVGGPLYLGVSTDCAMDAALCAKAVAGWLARH</sequence>
<proteinExistence type="predicted"/>
<name>A0ABW2FW50_9ACTN</name>
<evidence type="ECO:0000313" key="2">
    <source>
        <dbReference type="Proteomes" id="UP001596435"/>
    </source>
</evidence>
<comment type="caution">
    <text evidence="1">The sequence shown here is derived from an EMBL/GenBank/DDBJ whole genome shotgun (WGS) entry which is preliminary data.</text>
</comment>